<dbReference type="Gene3D" id="3.40.190.290">
    <property type="match status" value="1"/>
</dbReference>
<accession>A0A0X8H1B2</accession>
<dbReference type="InterPro" id="IPR036390">
    <property type="entry name" value="WH_DNA-bd_sf"/>
</dbReference>
<dbReference type="EMBL" id="CP013213">
    <property type="protein sequence ID" value="AMC94253.1"/>
    <property type="molecule type" value="Genomic_DNA"/>
</dbReference>
<dbReference type="AlphaFoldDB" id="A0A0X8H1B2"/>
<evidence type="ECO:0000313" key="7">
    <source>
        <dbReference type="Proteomes" id="UP000063781"/>
    </source>
</evidence>
<organism evidence="6 7">
    <name type="scientific">Erysipelothrix larvae</name>
    <dbReference type="NCBI Taxonomy" id="1514105"/>
    <lineage>
        <taxon>Bacteria</taxon>
        <taxon>Bacillati</taxon>
        <taxon>Bacillota</taxon>
        <taxon>Erysipelotrichia</taxon>
        <taxon>Erysipelotrichales</taxon>
        <taxon>Erysipelotrichaceae</taxon>
        <taxon>Erysipelothrix</taxon>
    </lineage>
</organism>
<sequence>MNYSQLQYFLTLSETLHFTHAAQLLYISQPSLSVAISNLEEELGVPLFERSGRHVVLTEYGKVFGAYVSKSMHELQQGIQHLNIMKEKMSETLRIGFLYSLSSQFIPEIVAGYKKGAPKIHFDLFESDTATAECTIELLDGLKHGRFDLVFINRILRDDKDLKFIKVFEQNYVAVVCETSLLSQNQSIDLNDTIGIPLIQYKRKFGTKAEINSLFESIGCPFEVGAELEDESSIINYVKRDLGFAILPYSENLEQPGVTVLEIHNPQFVRSIYVGYNKIKHENVTVKHFIDWICNHLSV</sequence>
<dbReference type="PROSITE" id="PS50931">
    <property type="entry name" value="HTH_LYSR"/>
    <property type="match status" value="1"/>
</dbReference>
<dbReference type="GO" id="GO:0003700">
    <property type="term" value="F:DNA-binding transcription factor activity"/>
    <property type="evidence" value="ECO:0007669"/>
    <property type="project" value="InterPro"/>
</dbReference>
<dbReference type="GO" id="GO:0003677">
    <property type="term" value="F:DNA binding"/>
    <property type="evidence" value="ECO:0007669"/>
    <property type="project" value="UniProtKB-KW"/>
</dbReference>
<dbReference type="FunFam" id="1.10.10.10:FF:000001">
    <property type="entry name" value="LysR family transcriptional regulator"/>
    <property type="match status" value="1"/>
</dbReference>
<proteinExistence type="inferred from homology"/>
<dbReference type="SUPFAM" id="SSF53850">
    <property type="entry name" value="Periplasmic binding protein-like II"/>
    <property type="match status" value="1"/>
</dbReference>
<dbReference type="KEGG" id="erl:AOC36_09740"/>
<dbReference type="Pfam" id="PF00126">
    <property type="entry name" value="HTH_1"/>
    <property type="match status" value="1"/>
</dbReference>
<dbReference type="InterPro" id="IPR000847">
    <property type="entry name" value="LysR_HTH_N"/>
</dbReference>
<dbReference type="Pfam" id="PF03466">
    <property type="entry name" value="LysR_substrate"/>
    <property type="match status" value="1"/>
</dbReference>
<dbReference type="STRING" id="1514105.AOC36_09740"/>
<evidence type="ECO:0000259" key="5">
    <source>
        <dbReference type="PROSITE" id="PS50931"/>
    </source>
</evidence>
<dbReference type="SUPFAM" id="SSF46785">
    <property type="entry name" value="Winged helix' DNA-binding domain"/>
    <property type="match status" value="1"/>
</dbReference>
<dbReference type="PANTHER" id="PTHR30346">
    <property type="entry name" value="TRANSCRIPTIONAL DUAL REGULATOR HCAR-RELATED"/>
    <property type="match status" value="1"/>
</dbReference>
<comment type="similarity">
    <text evidence="1">Belongs to the LysR transcriptional regulatory family.</text>
</comment>
<feature type="domain" description="HTH lysR-type" evidence="5">
    <location>
        <begin position="1"/>
        <end position="58"/>
    </location>
</feature>
<evidence type="ECO:0000256" key="1">
    <source>
        <dbReference type="ARBA" id="ARBA00009437"/>
    </source>
</evidence>
<keyword evidence="3" id="KW-0238">DNA-binding</keyword>
<keyword evidence="7" id="KW-1185">Reference proteome</keyword>
<evidence type="ECO:0000313" key="6">
    <source>
        <dbReference type="EMBL" id="AMC94253.1"/>
    </source>
</evidence>
<dbReference type="GO" id="GO:0032993">
    <property type="term" value="C:protein-DNA complex"/>
    <property type="evidence" value="ECO:0007669"/>
    <property type="project" value="TreeGrafter"/>
</dbReference>
<dbReference type="Gene3D" id="1.10.10.10">
    <property type="entry name" value="Winged helix-like DNA-binding domain superfamily/Winged helix DNA-binding domain"/>
    <property type="match status" value="1"/>
</dbReference>
<name>A0A0X8H1B2_9FIRM</name>
<dbReference type="PRINTS" id="PR00039">
    <property type="entry name" value="HTHLYSR"/>
</dbReference>
<dbReference type="OrthoDB" id="1652954at2"/>
<keyword evidence="2" id="KW-0805">Transcription regulation</keyword>
<reference evidence="6 7" key="1">
    <citation type="submission" date="2015-10" db="EMBL/GenBank/DDBJ databases">
        <title>Erysipelothrix larvae sp. LV19 isolated from the larval gut of the rhinoceros beetle, Trypoxylus dichotomus.</title>
        <authorList>
            <person name="Lim S."/>
            <person name="Kim B.-C."/>
        </authorList>
    </citation>
    <scope>NUCLEOTIDE SEQUENCE [LARGE SCALE GENOMIC DNA]</scope>
    <source>
        <strain evidence="6 7">LV19</strain>
    </source>
</reference>
<gene>
    <name evidence="6" type="ORF">AOC36_09740</name>
</gene>
<dbReference type="PANTHER" id="PTHR30346:SF28">
    <property type="entry name" value="HTH-TYPE TRANSCRIPTIONAL REGULATOR CYNR"/>
    <property type="match status" value="1"/>
</dbReference>
<evidence type="ECO:0000256" key="3">
    <source>
        <dbReference type="ARBA" id="ARBA00023125"/>
    </source>
</evidence>
<protein>
    <recommendedName>
        <fullName evidence="5">HTH lysR-type domain-containing protein</fullName>
    </recommendedName>
</protein>
<dbReference type="RefSeq" id="WP_067633784.1">
    <property type="nucleotide sequence ID" value="NZ_CP013213.1"/>
</dbReference>
<evidence type="ECO:0000256" key="4">
    <source>
        <dbReference type="ARBA" id="ARBA00023163"/>
    </source>
</evidence>
<dbReference type="InterPro" id="IPR036388">
    <property type="entry name" value="WH-like_DNA-bd_sf"/>
</dbReference>
<dbReference type="Proteomes" id="UP000063781">
    <property type="component" value="Chromosome"/>
</dbReference>
<evidence type="ECO:0000256" key="2">
    <source>
        <dbReference type="ARBA" id="ARBA00023015"/>
    </source>
</evidence>
<keyword evidence="4" id="KW-0804">Transcription</keyword>
<dbReference type="InterPro" id="IPR005119">
    <property type="entry name" value="LysR_subst-bd"/>
</dbReference>